<reference evidence="1" key="1">
    <citation type="submission" date="2021-04" db="EMBL/GenBank/DDBJ databases">
        <authorList>
            <consortium name="Molecular Ecology Group"/>
        </authorList>
    </citation>
    <scope>NUCLEOTIDE SEQUENCE</scope>
</reference>
<feature type="non-terminal residue" evidence="1">
    <location>
        <position position="98"/>
    </location>
</feature>
<dbReference type="Proteomes" id="UP000678393">
    <property type="component" value="Unassembled WGS sequence"/>
</dbReference>
<comment type="caution">
    <text evidence="1">The sequence shown here is derived from an EMBL/GenBank/DDBJ whole genome shotgun (WGS) entry which is preliminary data.</text>
</comment>
<dbReference type="EMBL" id="CAJHNH020005890">
    <property type="protein sequence ID" value="CAG5133068.1"/>
    <property type="molecule type" value="Genomic_DNA"/>
</dbReference>
<gene>
    <name evidence="1" type="ORF">CUNI_LOCUS18626</name>
</gene>
<dbReference type="AlphaFoldDB" id="A0A8S3ZY46"/>
<proteinExistence type="predicted"/>
<organism evidence="1 2">
    <name type="scientific">Candidula unifasciata</name>
    <dbReference type="NCBI Taxonomy" id="100452"/>
    <lineage>
        <taxon>Eukaryota</taxon>
        <taxon>Metazoa</taxon>
        <taxon>Spiralia</taxon>
        <taxon>Lophotrochozoa</taxon>
        <taxon>Mollusca</taxon>
        <taxon>Gastropoda</taxon>
        <taxon>Heterobranchia</taxon>
        <taxon>Euthyneura</taxon>
        <taxon>Panpulmonata</taxon>
        <taxon>Eupulmonata</taxon>
        <taxon>Stylommatophora</taxon>
        <taxon>Helicina</taxon>
        <taxon>Helicoidea</taxon>
        <taxon>Geomitridae</taxon>
        <taxon>Candidula</taxon>
    </lineage>
</organism>
<accession>A0A8S3ZY46</accession>
<sequence>IITPKTVNAILSNAVTLYQVKMLNRKPLKRGCRKVPRMGRGAGGGGGGGTQHILCRMSSRHPYNTYSNTHITHTSPKVIYRCIFCLKLFAYFPAGKNR</sequence>
<keyword evidence="2" id="KW-1185">Reference proteome</keyword>
<protein>
    <submittedName>
        <fullName evidence="1">Uncharacterized protein</fullName>
    </submittedName>
</protein>
<evidence type="ECO:0000313" key="2">
    <source>
        <dbReference type="Proteomes" id="UP000678393"/>
    </source>
</evidence>
<evidence type="ECO:0000313" key="1">
    <source>
        <dbReference type="EMBL" id="CAG5133068.1"/>
    </source>
</evidence>
<feature type="non-terminal residue" evidence="1">
    <location>
        <position position="1"/>
    </location>
</feature>
<name>A0A8S3ZY46_9EUPU</name>